<dbReference type="EMBL" id="CP012333">
    <property type="protein sequence ID" value="AKV02501.1"/>
    <property type="molecule type" value="Genomic_DNA"/>
</dbReference>
<proteinExistence type="predicted"/>
<evidence type="ECO:0000313" key="3">
    <source>
        <dbReference type="Proteomes" id="UP000064967"/>
    </source>
</evidence>
<dbReference type="AlphaFoldDB" id="A0A0K1Q9M8"/>
<protein>
    <submittedName>
        <fullName evidence="2">Uncharacterized protein</fullName>
    </submittedName>
</protein>
<dbReference type="KEGG" id="llu:AKJ09_09164"/>
<sequence>MACSTPYGEAPTTDKSDGPNPGGQEAGNDPTPGDAPCKLYGPVGQPEKDDDPTVEVPPFIMAVDNLIISETTPSIGTLGFDIDGVCTCDTRAGNAHGGESSCKPKGSPICDADGGIDNSFGKLISTFDTFGSFADMTKVKERINSGRQTLLVYMRRYNGRANDRDVEIGLLPSDGVRTAGCAGSTQNSDGNYNPGWCGDDAWTTVPEGQIADGTPIALANGYVNNYRFVVNLPATARVPLGPVPLEVGTPIITGKLIPLDENLNPRPPGDPPATEKQKRLYKVEEGQLVGRMVVQSLLATLGAADVSGGNDRLCQSILYVQLRKEICAAIDIARAPSLDFQSYACDALSASLGFTAQPAVRGAAYLEQLAPNDCLPVNGAPKVPTQYAPDYNCPP</sequence>
<evidence type="ECO:0000256" key="1">
    <source>
        <dbReference type="SAM" id="MobiDB-lite"/>
    </source>
</evidence>
<organism evidence="2 3">
    <name type="scientific">Labilithrix luteola</name>
    <dbReference type="NCBI Taxonomy" id="1391654"/>
    <lineage>
        <taxon>Bacteria</taxon>
        <taxon>Pseudomonadati</taxon>
        <taxon>Myxococcota</taxon>
        <taxon>Polyangia</taxon>
        <taxon>Polyangiales</taxon>
        <taxon>Labilitrichaceae</taxon>
        <taxon>Labilithrix</taxon>
    </lineage>
</organism>
<gene>
    <name evidence="2" type="ORF">AKJ09_09164</name>
</gene>
<dbReference type="RefSeq" id="WP_146653417.1">
    <property type="nucleotide sequence ID" value="NZ_CP012333.1"/>
</dbReference>
<dbReference type="Proteomes" id="UP000064967">
    <property type="component" value="Chromosome"/>
</dbReference>
<evidence type="ECO:0000313" key="2">
    <source>
        <dbReference type="EMBL" id="AKV02501.1"/>
    </source>
</evidence>
<name>A0A0K1Q9M8_9BACT</name>
<keyword evidence="3" id="KW-1185">Reference proteome</keyword>
<accession>A0A0K1Q9M8</accession>
<feature type="region of interest" description="Disordered" evidence="1">
    <location>
        <begin position="1"/>
        <end position="55"/>
    </location>
</feature>
<reference evidence="2 3" key="1">
    <citation type="submission" date="2015-08" db="EMBL/GenBank/DDBJ databases">
        <authorList>
            <person name="Babu N.S."/>
            <person name="Beckwith C.J."/>
            <person name="Beseler K.G."/>
            <person name="Brison A."/>
            <person name="Carone J.V."/>
            <person name="Caskin T.P."/>
            <person name="Diamond M."/>
            <person name="Durham M.E."/>
            <person name="Foxe J.M."/>
            <person name="Go M."/>
            <person name="Henderson B.A."/>
            <person name="Jones I.B."/>
            <person name="McGettigan J.A."/>
            <person name="Micheletti S.J."/>
            <person name="Nasrallah M.E."/>
            <person name="Ortiz D."/>
            <person name="Piller C.R."/>
            <person name="Privatt S.R."/>
            <person name="Schneider S.L."/>
            <person name="Sharp S."/>
            <person name="Smith T.C."/>
            <person name="Stanton J.D."/>
            <person name="Ullery H.E."/>
            <person name="Wilson R.J."/>
            <person name="Serrano M.G."/>
            <person name="Buck G."/>
            <person name="Lee V."/>
            <person name="Wang Y."/>
            <person name="Carvalho R."/>
            <person name="Voegtly L."/>
            <person name="Shi R."/>
            <person name="Duckworth R."/>
            <person name="Johnson A."/>
            <person name="Loviza R."/>
            <person name="Walstead R."/>
            <person name="Shah Z."/>
            <person name="Kiflezghi M."/>
            <person name="Wade K."/>
            <person name="Ball S.L."/>
            <person name="Bradley K.W."/>
            <person name="Asai D.J."/>
            <person name="Bowman C.A."/>
            <person name="Russell D.A."/>
            <person name="Pope W.H."/>
            <person name="Jacobs-Sera D."/>
            <person name="Hendrix R.W."/>
            <person name="Hatfull G.F."/>
        </authorList>
    </citation>
    <scope>NUCLEOTIDE SEQUENCE [LARGE SCALE GENOMIC DNA]</scope>
    <source>
        <strain evidence="2 3">DSM 27648</strain>
    </source>
</reference>